<dbReference type="InterPro" id="IPR051043">
    <property type="entry name" value="Sulfatase_Mod_Factor_Kinase"/>
</dbReference>
<name>A0A3B1D2X6_9ZZZZ</name>
<gene>
    <name evidence="2" type="ORF">MNBD_NITROSPIRAE01-755</name>
</gene>
<dbReference type="EMBL" id="UOGF01000060">
    <property type="protein sequence ID" value="VAX30534.1"/>
    <property type="molecule type" value="Genomic_DNA"/>
</dbReference>
<evidence type="ECO:0000313" key="2">
    <source>
        <dbReference type="EMBL" id="VAX30534.1"/>
    </source>
</evidence>
<evidence type="ECO:0000259" key="1">
    <source>
        <dbReference type="Pfam" id="PF03781"/>
    </source>
</evidence>
<sequence>MRTISRIVFLVIISIFSSLSFLKSEPLTSPLQPTHQEKDKVILQGKCLYCHGGRGALQQDISQPECQECHGIPTLPSEPVFIEMPEPSEIIQQKLVHIPAGSYVMGSPGRPAAEGRGNADEGPPHEVMVDDFYIDRYETTNAHFQDYLEATGAKPPLLWRGGVFPKSITNHPVVYVSWHDADAFCSWAGKRLPNEKEWEKAARGDDRRNFPWGVQFDYTKANTPQYWLAQGIEVYKGTTLPVGSFETGKSPYGLYDMAGNVYEWVNNWYMPYPGNQEPNVHYGKRNKVLRGGSWYDCMSYGCGLSAPVYNRSRFTPEIRNKGFGFRCASDTLHPEKNKQKEEQQQRS</sequence>
<dbReference type="InterPro" id="IPR016187">
    <property type="entry name" value="CTDL_fold"/>
</dbReference>
<dbReference type="AlphaFoldDB" id="A0A3B1D2X6"/>
<reference evidence="2" key="1">
    <citation type="submission" date="2018-06" db="EMBL/GenBank/DDBJ databases">
        <authorList>
            <person name="Zhirakovskaya E."/>
        </authorList>
    </citation>
    <scope>NUCLEOTIDE SEQUENCE</scope>
</reference>
<protein>
    <recommendedName>
        <fullName evidence="1">Sulfatase-modifying factor enzyme-like domain-containing protein</fullName>
    </recommendedName>
</protein>
<dbReference type="SUPFAM" id="SSF56436">
    <property type="entry name" value="C-type lectin-like"/>
    <property type="match status" value="1"/>
</dbReference>
<feature type="domain" description="Sulfatase-modifying factor enzyme-like" evidence="1">
    <location>
        <begin position="94"/>
        <end position="328"/>
    </location>
</feature>
<dbReference type="InterPro" id="IPR005532">
    <property type="entry name" value="SUMF_dom"/>
</dbReference>
<organism evidence="2">
    <name type="scientific">hydrothermal vent metagenome</name>
    <dbReference type="NCBI Taxonomy" id="652676"/>
    <lineage>
        <taxon>unclassified sequences</taxon>
        <taxon>metagenomes</taxon>
        <taxon>ecological metagenomes</taxon>
    </lineage>
</organism>
<dbReference type="Gene3D" id="3.90.1580.10">
    <property type="entry name" value="paralog of FGE (formylglycine-generating enzyme)"/>
    <property type="match status" value="1"/>
</dbReference>
<accession>A0A3B1D2X6</accession>
<dbReference type="PANTHER" id="PTHR23150:SF19">
    <property type="entry name" value="FORMYLGLYCINE-GENERATING ENZYME"/>
    <property type="match status" value="1"/>
</dbReference>
<dbReference type="GO" id="GO:0120147">
    <property type="term" value="F:formylglycine-generating oxidase activity"/>
    <property type="evidence" value="ECO:0007669"/>
    <property type="project" value="TreeGrafter"/>
</dbReference>
<proteinExistence type="predicted"/>
<dbReference type="InterPro" id="IPR042095">
    <property type="entry name" value="SUMF_sf"/>
</dbReference>
<dbReference type="Pfam" id="PF03781">
    <property type="entry name" value="FGE-sulfatase"/>
    <property type="match status" value="1"/>
</dbReference>
<dbReference type="PANTHER" id="PTHR23150">
    <property type="entry name" value="SULFATASE MODIFYING FACTOR 1, 2"/>
    <property type="match status" value="1"/>
</dbReference>